<keyword evidence="3" id="KW-0809">Transit peptide</keyword>
<dbReference type="STRING" id="1006006.Mcup_1211"/>
<accession>F4G3E6</accession>
<dbReference type="SUPFAM" id="SSF51011">
    <property type="entry name" value="Glycosyl hydrolase domain"/>
    <property type="match status" value="1"/>
</dbReference>
<dbReference type="GO" id="GO:0005978">
    <property type="term" value="P:glycogen biosynthetic process"/>
    <property type="evidence" value="ECO:0007669"/>
    <property type="project" value="InterPro"/>
</dbReference>
<dbReference type="GeneID" id="10493402"/>
<reference evidence="6 7" key="1">
    <citation type="journal article" date="2011" name="J. Bacteriol.">
        <title>Complete genome sequence of Metallosphaera cuprina, a metal sulfide-oxidizing archaeon from a hot spring.</title>
        <authorList>
            <person name="Liu L.J."/>
            <person name="You X.Y."/>
            <person name="Zheng H."/>
            <person name="Wang S."/>
            <person name="Jiang C.Y."/>
            <person name="Liu S.J."/>
        </authorList>
    </citation>
    <scope>NUCLEOTIDE SEQUENCE [LARGE SCALE GENOMIC DNA]</scope>
    <source>
        <strain evidence="6 7">Ar-4</strain>
    </source>
</reference>
<evidence type="ECO:0000256" key="1">
    <source>
        <dbReference type="ARBA" id="ARBA00008061"/>
    </source>
</evidence>
<dbReference type="OrthoDB" id="18347at2157"/>
<dbReference type="HOGENOM" id="CLU_011725_1_1_2"/>
<dbReference type="SUPFAM" id="SSF81296">
    <property type="entry name" value="E set domains"/>
    <property type="match status" value="1"/>
</dbReference>
<sequence>MFLRTRDIPLRPGEPSPLGATWMEEEDGVNFSLFSENAERVQLVLFSPNQDKPKEVIEVKNKIGDVWHVFVPGLRPGQLYGYRVHGPYKPEQGYRFNANKLLIDPYAKAIDGDVVWDDSLFGYKIGDPGEDMSFDERDSAKFVPKSVVIDPYFDWDDESWMRSRRKNVQLKDAIIYEAHVRGMTKLKGDVSDNVRGTFSGLSSQTTINYLKDLGVTTLELMPVHHFVDQRFLIEKGLKNYWGYDPINYFSPACRYSSRGCKGEQVVEFKEMINELHNAGIEVIIDVVYNHTGEGNHLGPTLSFKGVDNLAYYTLQPDNKRFYLDFTGTGNTLNLSHPRVIQMVLDSLRYWVQEMHVDGFRFDLAAALARELYNVNMLNTFFIAIQQDPVLSQVKLIAEPWDVGPGGYQVGNFPYMWAEWNGKYRDAIRRFWRGEALPYSEIADRLLGSPDLYLGNNKTPFASINYITSHDGFTLEDLVSYNQKHNEANGLNNQDGMNENYSWNCGNEGPTGDPNVLNCRERQKRNFAITLFTSQGTPMILGGDELSRTQRGNNNAFNQDNEISWYDWNLDDRRRAFLEFLTKLIKFYKAHPVFRRSRYFQGRKLRGQPLKDVTFLNVEGKEVEQSAWNSPTNTVIFILEGSAIDEINKYGERIADDTFLVVLNANPNPVKFKPPPGKWEMVFSSLTREPRQEERTLEGGKEVELEGRLSLVFRRIEF</sequence>
<dbReference type="GO" id="GO:0003844">
    <property type="term" value="F:1,4-alpha-glucan branching enzyme activity"/>
    <property type="evidence" value="ECO:0007669"/>
    <property type="project" value="InterPro"/>
</dbReference>
<dbReference type="SMART" id="SM00642">
    <property type="entry name" value="Aamy"/>
    <property type="match status" value="1"/>
</dbReference>
<dbReference type="FunFam" id="3.20.20.80:FF:000054">
    <property type="entry name" value="Glycogen debranching enzyme"/>
    <property type="match status" value="1"/>
</dbReference>
<dbReference type="CDD" id="cd02856">
    <property type="entry name" value="E_set_GDE_Isoamylase_N"/>
    <property type="match status" value="1"/>
</dbReference>
<dbReference type="SUPFAM" id="SSF51445">
    <property type="entry name" value="(Trans)glycosidases"/>
    <property type="match status" value="1"/>
</dbReference>
<evidence type="ECO:0000313" key="7">
    <source>
        <dbReference type="Proteomes" id="UP000007812"/>
    </source>
</evidence>
<dbReference type="InterPro" id="IPR013783">
    <property type="entry name" value="Ig-like_fold"/>
</dbReference>
<dbReference type="PANTHER" id="PTHR43002">
    <property type="entry name" value="GLYCOGEN DEBRANCHING ENZYME"/>
    <property type="match status" value="1"/>
</dbReference>
<dbReference type="InterPro" id="IPR006047">
    <property type="entry name" value="GH13_cat_dom"/>
</dbReference>
<keyword evidence="4" id="KW-0326">Glycosidase</keyword>
<dbReference type="Gene3D" id="2.60.40.1180">
    <property type="entry name" value="Golgi alpha-mannosidase II"/>
    <property type="match status" value="1"/>
</dbReference>
<evidence type="ECO:0000259" key="5">
    <source>
        <dbReference type="SMART" id="SM00642"/>
    </source>
</evidence>
<dbReference type="InterPro" id="IPR014756">
    <property type="entry name" value="Ig_E-set"/>
</dbReference>
<dbReference type="AlphaFoldDB" id="F4G3E6"/>
<evidence type="ECO:0000256" key="2">
    <source>
        <dbReference type="ARBA" id="ARBA00022801"/>
    </source>
</evidence>
<protein>
    <submittedName>
        <fullName evidence="6">Glycogen debranching enzyme</fullName>
    </submittedName>
</protein>
<dbReference type="PATRIC" id="fig|1006006.8.peg.1207"/>
<dbReference type="InterPro" id="IPR044505">
    <property type="entry name" value="GlgX_Isoamylase_N_E_set"/>
</dbReference>
<dbReference type="Pfam" id="PF00128">
    <property type="entry name" value="Alpha-amylase"/>
    <property type="match status" value="2"/>
</dbReference>
<dbReference type="Gene3D" id="2.60.40.10">
    <property type="entry name" value="Immunoglobulins"/>
    <property type="match status" value="1"/>
</dbReference>
<comment type="similarity">
    <text evidence="1">Belongs to the glycosyl hydrolase 13 family.</text>
</comment>
<evidence type="ECO:0000313" key="6">
    <source>
        <dbReference type="EMBL" id="AEB95316.1"/>
    </source>
</evidence>
<dbReference type="Proteomes" id="UP000007812">
    <property type="component" value="Chromosome"/>
</dbReference>
<feature type="domain" description="Glycosyl hydrolase family 13 catalytic" evidence="5">
    <location>
        <begin position="177"/>
        <end position="573"/>
    </location>
</feature>
<dbReference type="CDD" id="cd11326">
    <property type="entry name" value="AmyAc_Glg_debranch"/>
    <property type="match status" value="1"/>
</dbReference>
<dbReference type="KEGG" id="mcn:Mcup_1211"/>
<dbReference type="Pfam" id="PF02922">
    <property type="entry name" value="CBM_48"/>
    <property type="match status" value="1"/>
</dbReference>
<dbReference type="RefSeq" id="WP_013737814.1">
    <property type="nucleotide sequence ID" value="NC_015435.1"/>
</dbReference>
<dbReference type="GO" id="GO:0004135">
    <property type="term" value="F:amylo-alpha-1,6-glucosidase activity"/>
    <property type="evidence" value="ECO:0007669"/>
    <property type="project" value="InterPro"/>
</dbReference>
<keyword evidence="7" id="KW-1185">Reference proteome</keyword>
<dbReference type="InterPro" id="IPR017853">
    <property type="entry name" value="GH"/>
</dbReference>
<organism evidence="6 7">
    <name type="scientific">Metallosphaera cuprina (strain Ar-4)</name>
    <dbReference type="NCBI Taxonomy" id="1006006"/>
    <lineage>
        <taxon>Archaea</taxon>
        <taxon>Thermoproteota</taxon>
        <taxon>Thermoprotei</taxon>
        <taxon>Sulfolobales</taxon>
        <taxon>Sulfolobaceae</taxon>
        <taxon>Metallosphaera</taxon>
    </lineage>
</organism>
<proteinExistence type="inferred from homology"/>
<dbReference type="InterPro" id="IPR011837">
    <property type="entry name" value="Glycogen_debranch_GlgX"/>
</dbReference>
<evidence type="ECO:0000256" key="3">
    <source>
        <dbReference type="ARBA" id="ARBA00022946"/>
    </source>
</evidence>
<name>F4G3E6_METCR</name>
<dbReference type="Gene3D" id="3.20.20.80">
    <property type="entry name" value="Glycosidases"/>
    <property type="match status" value="1"/>
</dbReference>
<dbReference type="InterPro" id="IPR013780">
    <property type="entry name" value="Glyco_hydro_b"/>
</dbReference>
<gene>
    <name evidence="6" type="ordered locus">Mcup_1211</name>
</gene>
<dbReference type="InterPro" id="IPR004193">
    <property type="entry name" value="Glyco_hydro_13_N"/>
</dbReference>
<dbReference type="eggNOG" id="arCOG02949">
    <property type="taxonomic scope" value="Archaea"/>
</dbReference>
<evidence type="ECO:0000256" key="4">
    <source>
        <dbReference type="ARBA" id="ARBA00023295"/>
    </source>
</evidence>
<dbReference type="NCBIfam" id="TIGR02100">
    <property type="entry name" value="glgX_debranch"/>
    <property type="match status" value="1"/>
</dbReference>
<dbReference type="EMBL" id="CP002656">
    <property type="protein sequence ID" value="AEB95316.1"/>
    <property type="molecule type" value="Genomic_DNA"/>
</dbReference>
<dbReference type="GO" id="GO:0005980">
    <property type="term" value="P:glycogen catabolic process"/>
    <property type="evidence" value="ECO:0007669"/>
    <property type="project" value="InterPro"/>
</dbReference>
<keyword evidence="2" id="KW-0378">Hydrolase</keyword>